<reference evidence="2" key="1">
    <citation type="submission" date="2017-07" db="EMBL/GenBank/DDBJ databases">
        <authorList>
            <person name="Mikheyev A."/>
            <person name="Grau M."/>
        </authorList>
    </citation>
    <scope>NUCLEOTIDE SEQUENCE</scope>
    <source>
        <tissue evidence="2">Venom_gland</tissue>
    </source>
</reference>
<evidence type="ECO:0000313" key="2">
    <source>
        <dbReference type="EMBL" id="LAB55582.1"/>
    </source>
</evidence>
<keyword evidence="1" id="KW-1133">Transmembrane helix</keyword>
<dbReference type="AlphaFoldDB" id="A0A2D4PC59"/>
<proteinExistence type="predicted"/>
<name>A0A2D4PC59_MICSU</name>
<protein>
    <submittedName>
        <fullName evidence="2">Uncharacterized protein</fullName>
    </submittedName>
</protein>
<keyword evidence="1" id="KW-0812">Transmembrane</keyword>
<feature type="transmembrane region" description="Helical" evidence="1">
    <location>
        <begin position="58"/>
        <end position="80"/>
    </location>
</feature>
<evidence type="ECO:0000256" key="1">
    <source>
        <dbReference type="SAM" id="Phobius"/>
    </source>
</evidence>
<dbReference type="EMBL" id="IACN01064046">
    <property type="protein sequence ID" value="LAB55582.1"/>
    <property type="molecule type" value="Transcribed_RNA"/>
</dbReference>
<sequence length="112" mass="12784">MSYHSNSMGVFETRSRTQNVAASFPNNSILLKSITILTASQQKWPVRCSLSNSDQNKFLFHLATFLLVSFLNTMSTLYITTTFRSLGLHKAPIVYITPSTDYLTIIYQMNHR</sequence>
<keyword evidence="1" id="KW-0472">Membrane</keyword>
<organism evidence="2">
    <name type="scientific">Micrurus surinamensis</name>
    <name type="common">Surinam coral snake</name>
    <dbReference type="NCBI Taxonomy" id="129470"/>
    <lineage>
        <taxon>Eukaryota</taxon>
        <taxon>Metazoa</taxon>
        <taxon>Chordata</taxon>
        <taxon>Craniata</taxon>
        <taxon>Vertebrata</taxon>
        <taxon>Euteleostomi</taxon>
        <taxon>Lepidosauria</taxon>
        <taxon>Squamata</taxon>
        <taxon>Bifurcata</taxon>
        <taxon>Unidentata</taxon>
        <taxon>Episquamata</taxon>
        <taxon>Toxicofera</taxon>
        <taxon>Serpentes</taxon>
        <taxon>Colubroidea</taxon>
        <taxon>Elapidae</taxon>
        <taxon>Elapinae</taxon>
        <taxon>Micrurus</taxon>
    </lineage>
</organism>
<reference evidence="2" key="2">
    <citation type="submission" date="2017-11" db="EMBL/GenBank/DDBJ databases">
        <title>Coralsnake Venomics: Analyses of Venom Gland Transcriptomes and Proteomes of Six Brazilian Taxa.</title>
        <authorList>
            <person name="Aird S.D."/>
            <person name="Jorge da Silva N."/>
            <person name="Qiu L."/>
            <person name="Villar-Briones A."/>
            <person name="Aparecida-Saddi V."/>
            <person name="Campos-Telles M.P."/>
            <person name="Grau M."/>
            <person name="Mikheyev A.S."/>
        </authorList>
    </citation>
    <scope>NUCLEOTIDE SEQUENCE</scope>
    <source>
        <tissue evidence="2">Venom_gland</tissue>
    </source>
</reference>
<accession>A0A2D4PC59</accession>